<organism evidence="2">
    <name type="scientific">marine sediment metagenome</name>
    <dbReference type="NCBI Taxonomy" id="412755"/>
    <lineage>
        <taxon>unclassified sequences</taxon>
        <taxon>metagenomes</taxon>
        <taxon>ecological metagenomes</taxon>
    </lineage>
</organism>
<sequence length="166" mass="18964">MARRMTGLVIDIGSGEGIYRDFMDTSSIVRLDIEMRFLDGDEGYCVLADAAYLPFINSIFEGVWACALIEHVAEETIPEFIRVSKPGGNICVLTPNKYSPKDIIRKFFGRSTWIDREGHVRLYTVCNLIKYGKVYGEIWGLPFLDPILKFFPWLGDTIMLHFTVVK</sequence>
<dbReference type="EMBL" id="BARU01012832">
    <property type="protein sequence ID" value="GAH31531.1"/>
    <property type="molecule type" value="Genomic_DNA"/>
</dbReference>
<proteinExistence type="predicted"/>
<dbReference type="InterPro" id="IPR029063">
    <property type="entry name" value="SAM-dependent_MTases_sf"/>
</dbReference>
<evidence type="ECO:0000313" key="2">
    <source>
        <dbReference type="EMBL" id="GAH31531.1"/>
    </source>
</evidence>
<accession>X1EE27</accession>
<dbReference type="GO" id="GO:0008757">
    <property type="term" value="F:S-adenosylmethionine-dependent methyltransferase activity"/>
    <property type="evidence" value="ECO:0007669"/>
    <property type="project" value="InterPro"/>
</dbReference>
<dbReference type="AlphaFoldDB" id="X1EE27"/>
<dbReference type="InterPro" id="IPR013216">
    <property type="entry name" value="Methyltransf_11"/>
</dbReference>
<comment type="caution">
    <text evidence="2">The sequence shown here is derived from an EMBL/GenBank/DDBJ whole genome shotgun (WGS) entry which is preliminary data.</text>
</comment>
<feature type="domain" description="Methyltransferase type 11" evidence="1">
    <location>
        <begin position="11"/>
        <end position="91"/>
    </location>
</feature>
<gene>
    <name evidence="2" type="ORF">S03H2_23479</name>
</gene>
<dbReference type="Pfam" id="PF08241">
    <property type="entry name" value="Methyltransf_11"/>
    <property type="match status" value="1"/>
</dbReference>
<evidence type="ECO:0000259" key="1">
    <source>
        <dbReference type="Pfam" id="PF08241"/>
    </source>
</evidence>
<protein>
    <recommendedName>
        <fullName evidence="1">Methyltransferase type 11 domain-containing protein</fullName>
    </recommendedName>
</protein>
<reference evidence="2" key="1">
    <citation type="journal article" date="2014" name="Front. Microbiol.">
        <title>High frequency of phylogenetically diverse reductive dehalogenase-homologous genes in deep subseafloor sedimentary metagenomes.</title>
        <authorList>
            <person name="Kawai M."/>
            <person name="Futagami T."/>
            <person name="Toyoda A."/>
            <person name="Takaki Y."/>
            <person name="Nishi S."/>
            <person name="Hori S."/>
            <person name="Arai W."/>
            <person name="Tsubouchi T."/>
            <person name="Morono Y."/>
            <person name="Uchiyama I."/>
            <person name="Ito T."/>
            <person name="Fujiyama A."/>
            <person name="Inagaki F."/>
            <person name="Takami H."/>
        </authorList>
    </citation>
    <scope>NUCLEOTIDE SEQUENCE</scope>
    <source>
        <strain evidence="2">Expedition CK06-06</strain>
    </source>
</reference>
<name>X1EE27_9ZZZZ</name>
<dbReference type="SUPFAM" id="SSF53335">
    <property type="entry name" value="S-adenosyl-L-methionine-dependent methyltransferases"/>
    <property type="match status" value="1"/>
</dbReference>
<dbReference type="Gene3D" id="3.40.50.150">
    <property type="entry name" value="Vaccinia Virus protein VP39"/>
    <property type="match status" value="1"/>
</dbReference>